<dbReference type="GO" id="GO:0008168">
    <property type="term" value="F:methyltransferase activity"/>
    <property type="evidence" value="ECO:0007669"/>
    <property type="project" value="UniProtKB-KW"/>
</dbReference>
<name>A0ABT2Y666_9MOLU</name>
<organism evidence="3 4">
    <name type="scientific">Paracholeplasma manati</name>
    <dbReference type="NCBI Taxonomy" id="591373"/>
    <lineage>
        <taxon>Bacteria</taxon>
        <taxon>Bacillati</taxon>
        <taxon>Mycoplasmatota</taxon>
        <taxon>Mollicutes</taxon>
        <taxon>Acholeplasmatales</taxon>
        <taxon>Acholeplasmataceae</taxon>
        <taxon>Paracholeplasma</taxon>
    </lineage>
</organism>
<dbReference type="PANTHER" id="PTHR43542:SF1">
    <property type="entry name" value="METHYLTRANSFERASE"/>
    <property type="match status" value="1"/>
</dbReference>
<evidence type="ECO:0000256" key="2">
    <source>
        <dbReference type="ARBA" id="ARBA00022679"/>
    </source>
</evidence>
<keyword evidence="4" id="KW-1185">Reference proteome</keyword>
<evidence type="ECO:0000256" key="1">
    <source>
        <dbReference type="ARBA" id="ARBA00022603"/>
    </source>
</evidence>
<dbReference type="PANTHER" id="PTHR43542">
    <property type="entry name" value="METHYLTRANSFERASE"/>
    <property type="match status" value="1"/>
</dbReference>
<gene>
    <name evidence="3" type="ORF">N7548_05285</name>
</gene>
<sequence>MKQVKLKIIAGRLKGKTLISLSDDTKETASIVRGSVFNMLFEVSGSVLDLFAGSGAYGFEAYSRGAEKLYLNDLHPLAIKSLKINEESLKTGALITSWDYPKAIGYYKNNQIYMDYIFLDPPYAYDIQPILEAVVDLIKPTGKIIIEIEKSHACPTVDGIHLIKDRVHGIKRIGIYQK</sequence>
<dbReference type="InterPro" id="IPR004398">
    <property type="entry name" value="RNA_MeTrfase_RsmD"/>
</dbReference>
<reference evidence="3" key="1">
    <citation type="submission" date="2022-09" db="EMBL/GenBank/DDBJ databases">
        <title>Novel Mycoplasma species identified in domestic and wild animals.</title>
        <authorList>
            <person name="Volokhov D.V."/>
            <person name="Furtak V.A."/>
            <person name="Zagorodnyaya T.A."/>
        </authorList>
    </citation>
    <scope>NUCLEOTIDE SEQUENCE</scope>
    <source>
        <strain evidence="3">Oakley</strain>
    </source>
</reference>
<evidence type="ECO:0000313" key="3">
    <source>
        <dbReference type="EMBL" id="MCV2232238.1"/>
    </source>
</evidence>
<dbReference type="EMBL" id="JAOVQM010000003">
    <property type="protein sequence ID" value="MCV2232238.1"/>
    <property type="molecule type" value="Genomic_DNA"/>
</dbReference>
<keyword evidence="1 3" id="KW-0489">Methyltransferase</keyword>
<dbReference type="Gene3D" id="3.40.50.150">
    <property type="entry name" value="Vaccinia Virus protein VP39"/>
    <property type="match status" value="1"/>
</dbReference>
<dbReference type="SUPFAM" id="SSF53335">
    <property type="entry name" value="S-adenosyl-L-methionine-dependent methyltransferases"/>
    <property type="match status" value="1"/>
</dbReference>
<comment type="caution">
    <text evidence="3">The sequence shown here is derived from an EMBL/GenBank/DDBJ whole genome shotgun (WGS) entry which is preliminary data.</text>
</comment>
<dbReference type="RefSeq" id="WP_263608426.1">
    <property type="nucleotide sequence ID" value="NZ_JAOVQM010000003.1"/>
</dbReference>
<evidence type="ECO:0000313" key="4">
    <source>
        <dbReference type="Proteomes" id="UP001177160"/>
    </source>
</evidence>
<accession>A0ABT2Y666</accession>
<proteinExistence type="predicted"/>
<dbReference type="CDD" id="cd02440">
    <property type="entry name" value="AdoMet_MTases"/>
    <property type="match status" value="1"/>
</dbReference>
<keyword evidence="2" id="KW-0808">Transferase</keyword>
<dbReference type="Pfam" id="PF03602">
    <property type="entry name" value="Cons_hypoth95"/>
    <property type="match status" value="1"/>
</dbReference>
<dbReference type="GO" id="GO:0032259">
    <property type="term" value="P:methylation"/>
    <property type="evidence" value="ECO:0007669"/>
    <property type="project" value="UniProtKB-KW"/>
</dbReference>
<dbReference type="InterPro" id="IPR029063">
    <property type="entry name" value="SAM-dependent_MTases_sf"/>
</dbReference>
<dbReference type="Proteomes" id="UP001177160">
    <property type="component" value="Unassembled WGS sequence"/>
</dbReference>
<protein>
    <submittedName>
        <fullName evidence="3">RsmD family RNA methyltransferase</fullName>
    </submittedName>
</protein>
<dbReference type="PIRSF" id="PIRSF004553">
    <property type="entry name" value="CHP00095"/>
    <property type="match status" value="1"/>
</dbReference>